<keyword evidence="6" id="KW-0472">Membrane</keyword>
<evidence type="ECO:0000256" key="2">
    <source>
        <dbReference type="ARBA" id="ARBA00022448"/>
    </source>
</evidence>
<proteinExistence type="predicted"/>
<dbReference type="PROSITE" id="PS50042">
    <property type="entry name" value="CNMP_BINDING_3"/>
    <property type="match status" value="1"/>
</dbReference>
<keyword evidence="8" id="KW-0407">Ion channel</keyword>
<comment type="subcellular location">
    <subcellularLocation>
        <location evidence="1">Membrane</location>
        <topology evidence="1">Multi-pass membrane protein</topology>
    </subcellularLocation>
</comment>
<dbReference type="Gene3D" id="1.10.287.630">
    <property type="entry name" value="Helix hairpin bin"/>
    <property type="match status" value="1"/>
</dbReference>
<feature type="region of interest" description="Disordered" evidence="9">
    <location>
        <begin position="262"/>
        <end position="338"/>
    </location>
</feature>
<dbReference type="InterPro" id="IPR018488">
    <property type="entry name" value="cNMP-bd_CS"/>
</dbReference>
<protein>
    <recommendedName>
        <fullName evidence="10">Cyclic nucleotide-binding domain-containing protein</fullName>
    </recommendedName>
</protein>
<dbReference type="Pfam" id="PF00027">
    <property type="entry name" value="cNMP_binding"/>
    <property type="match status" value="1"/>
</dbReference>
<dbReference type="Gene3D" id="2.60.120.10">
    <property type="entry name" value="Jelly Rolls"/>
    <property type="match status" value="1"/>
</dbReference>
<feature type="domain" description="Cyclic nucleotide-binding" evidence="10">
    <location>
        <begin position="87"/>
        <end position="191"/>
    </location>
</feature>
<dbReference type="PROSITE" id="PS00889">
    <property type="entry name" value="CNMP_BINDING_2"/>
    <property type="match status" value="1"/>
</dbReference>
<dbReference type="GO" id="GO:0016020">
    <property type="term" value="C:membrane"/>
    <property type="evidence" value="ECO:0007669"/>
    <property type="project" value="UniProtKB-SubCell"/>
</dbReference>
<evidence type="ECO:0000313" key="12">
    <source>
        <dbReference type="Proteomes" id="UP001190700"/>
    </source>
</evidence>
<evidence type="ECO:0000256" key="8">
    <source>
        <dbReference type="ARBA" id="ARBA00023303"/>
    </source>
</evidence>
<name>A0AAE0GXK2_9CHLO</name>
<keyword evidence="7" id="KW-1071">Ligand-gated ion channel</keyword>
<dbReference type="SMART" id="SM00100">
    <property type="entry name" value="cNMP"/>
    <property type="match status" value="1"/>
</dbReference>
<dbReference type="PANTHER" id="PTHR45638:SF11">
    <property type="entry name" value="CYCLIC NUCLEOTIDE-GATED CATION CHANNEL SUBUNIT A"/>
    <property type="match status" value="1"/>
</dbReference>
<evidence type="ECO:0000259" key="10">
    <source>
        <dbReference type="PROSITE" id="PS50042"/>
    </source>
</evidence>
<keyword evidence="3" id="KW-0812">Transmembrane</keyword>
<dbReference type="GO" id="GO:0044877">
    <property type="term" value="F:protein-containing complex binding"/>
    <property type="evidence" value="ECO:0007669"/>
    <property type="project" value="TreeGrafter"/>
</dbReference>
<dbReference type="InterPro" id="IPR018490">
    <property type="entry name" value="cNMP-bd_dom_sf"/>
</dbReference>
<dbReference type="InterPro" id="IPR014710">
    <property type="entry name" value="RmlC-like_jellyroll"/>
</dbReference>
<dbReference type="AlphaFoldDB" id="A0AAE0GXK2"/>
<dbReference type="CDD" id="cd00038">
    <property type="entry name" value="CAP_ED"/>
    <property type="match status" value="1"/>
</dbReference>
<evidence type="ECO:0000256" key="6">
    <source>
        <dbReference type="ARBA" id="ARBA00023136"/>
    </source>
</evidence>
<keyword evidence="12" id="KW-1185">Reference proteome</keyword>
<keyword evidence="5" id="KW-0406">Ion transport</keyword>
<keyword evidence="2" id="KW-0813">Transport</keyword>
<evidence type="ECO:0000256" key="9">
    <source>
        <dbReference type="SAM" id="MobiDB-lite"/>
    </source>
</evidence>
<gene>
    <name evidence="11" type="ORF">CYMTET_6463</name>
</gene>
<dbReference type="Proteomes" id="UP001190700">
    <property type="component" value="Unassembled WGS sequence"/>
</dbReference>
<comment type="caution">
    <text evidence="11">The sequence shown here is derived from an EMBL/GenBank/DDBJ whole genome shotgun (WGS) entry which is preliminary data.</text>
</comment>
<dbReference type="GO" id="GO:0005221">
    <property type="term" value="F:intracellularly cyclic nucleotide-activated monoatomic cation channel activity"/>
    <property type="evidence" value="ECO:0007669"/>
    <property type="project" value="InterPro"/>
</dbReference>
<dbReference type="InterPro" id="IPR050866">
    <property type="entry name" value="CNG_cation_channel"/>
</dbReference>
<evidence type="ECO:0000313" key="11">
    <source>
        <dbReference type="EMBL" id="KAK3285956.1"/>
    </source>
</evidence>
<evidence type="ECO:0000256" key="1">
    <source>
        <dbReference type="ARBA" id="ARBA00004141"/>
    </source>
</evidence>
<sequence>MPGSVGANSLVILAASDLLGGSLQIKQYMQEQNLPKEVQMRVKKYYEHYLARKSVFDEEAILRELTPRLRQELLLYLHRDHIRKISFFRHQPENFISHTISLMTMQFYVPGDIVFYQGDDANEIFFLVRGQMEIVGCLGLEDKETVHAVLDEGSIFGEMGVLKKSVRTAAVRCATGNATALTLHRDQLDEMSFRYPIMAENLRRMAMSLSSRLNDREFQVHTTIERDKAFRALNSLSSDTAVIGMNQEEEFGIFAKAGSGLGERTSPSNKGTPLAFGHLSPGLRHPTTTRTIGTQSSPQSSSEGVDIGSRSEPLEKQDPSHRPAHACPDDPPLSDRSLAMITDPASLPGLVSQAPEKPPDPAREVFAVAEVPRGVYKEGAPDIAGWLADAVTPQRIGSSNNFAVESSVT</sequence>
<feature type="compositionally biased region" description="Basic and acidic residues" evidence="9">
    <location>
        <begin position="312"/>
        <end position="321"/>
    </location>
</feature>
<evidence type="ECO:0000256" key="7">
    <source>
        <dbReference type="ARBA" id="ARBA00023286"/>
    </source>
</evidence>
<accession>A0AAE0GXK2</accession>
<dbReference type="PANTHER" id="PTHR45638">
    <property type="entry name" value="CYCLIC NUCLEOTIDE-GATED CATION CHANNEL SUBUNIT A"/>
    <property type="match status" value="1"/>
</dbReference>
<evidence type="ECO:0000256" key="5">
    <source>
        <dbReference type="ARBA" id="ARBA00023065"/>
    </source>
</evidence>
<organism evidence="11 12">
    <name type="scientific">Cymbomonas tetramitiformis</name>
    <dbReference type="NCBI Taxonomy" id="36881"/>
    <lineage>
        <taxon>Eukaryota</taxon>
        <taxon>Viridiplantae</taxon>
        <taxon>Chlorophyta</taxon>
        <taxon>Pyramimonadophyceae</taxon>
        <taxon>Pyramimonadales</taxon>
        <taxon>Pyramimonadaceae</taxon>
        <taxon>Cymbomonas</taxon>
    </lineage>
</organism>
<evidence type="ECO:0000256" key="4">
    <source>
        <dbReference type="ARBA" id="ARBA00022989"/>
    </source>
</evidence>
<dbReference type="EMBL" id="LGRX02001548">
    <property type="protein sequence ID" value="KAK3285956.1"/>
    <property type="molecule type" value="Genomic_DNA"/>
</dbReference>
<keyword evidence="4" id="KW-1133">Transmembrane helix</keyword>
<evidence type="ECO:0000256" key="3">
    <source>
        <dbReference type="ARBA" id="ARBA00022692"/>
    </source>
</evidence>
<dbReference type="SUPFAM" id="SSF51206">
    <property type="entry name" value="cAMP-binding domain-like"/>
    <property type="match status" value="1"/>
</dbReference>
<reference evidence="11 12" key="1">
    <citation type="journal article" date="2015" name="Genome Biol. Evol.">
        <title>Comparative Genomics of a Bacterivorous Green Alga Reveals Evolutionary Causalities and Consequences of Phago-Mixotrophic Mode of Nutrition.</title>
        <authorList>
            <person name="Burns J.A."/>
            <person name="Paasch A."/>
            <person name="Narechania A."/>
            <person name="Kim E."/>
        </authorList>
    </citation>
    <scope>NUCLEOTIDE SEQUENCE [LARGE SCALE GENOMIC DNA]</scope>
    <source>
        <strain evidence="11 12">PLY_AMNH</strain>
    </source>
</reference>
<dbReference type="InterPro" id="IPR000595">
    <property type="entry name" value="cNMP-bd_dom"/>
</dbReference>
<feature type="compositionally biased region" description="Polar residues" evidence="9">
    <location>
        <begin position="286"/>
        <end position="303"/>
    </location>
</feature>